<proteinExistence type="inferred from homology"/>
<reference evidence="7" key="1">
    <citation type="submission" date="2020-07" db="EMBL/GenBank/DDBJ databases">
        <title>The High-quality genome of the commercially important snow crab, Chionoecetes opilio.</title>
        <authorList>
            <person name="Jeong J.-H."/>
            <person name="Ryu S."/>
        </authorList>
    </citation>
    <scope>NUCLEOTIDE SEQUENCE</scope>
    <source>
        <strain evidence="7">MADBK_172401_WGS</strain>
        <tissue evidence="7">Digestive gland</tissue>
    </source>
</reference>
<organism evidence="7 8">
    <name type="scientific">Chionoecetes opilio</name>
    <name type="common">Atlantic snow crab</name>
    <name type="synonym">Cancer opilio</name>
    <dbReference type="NCBI Taxonomy" id="41210"/>
    <lineage>
        <taxon>Eukaryota</taxon>
        <taxon>Metazoa</taxon>
        <taxon>Ecdysozoa</taxon>
        <taxon>Arthropoda</taxon>
        <taxon>Crustacea</taxon>
        <taxon>Multicrustacea</taxon>
        <taxon>Malacostraca</taxon>
        <taxon>Eumalacostraca</taxon>
        <taxon>Eucarida</taxon>
        <taxon>Decapoda</taxon>
        <taxon>Pleocyemata</taxon>
        <taxon>Brachyura</taxon>
        <taxon>Eubrachyura</taxon>
        <taxon>Majoidea</taxon>
        <taxon>Majidae</taxon>
        <taxon>Chionoecetes</taxon>
    </lineage>
</organism>
<dbReference type="OrthoDB" id="3200163at2759"/>
<dbReference type="Pfam" id="PF00135">
    <property type="entry name" value="COesterase"/>
    <property type="match status" value="1"/>
</dbReference>
<dbReference type="InterPro" id="IPR019826">
    <property type="entry name" value="Carboxylesterase_B_AS"/>
</dbReference>
<dbReference type="AlphaFoldDB" id="A0A8J4YDC3"/>
<dbReference type="GO" id="GO:0052689">
    <property type="term" value="F:carboxylic ester hydrolase activity"/>
    <property type="evidence" value="ECO:0007669"/>
    <property type="project" value="UniProtKB-KW"/>
</dbReference>
<evidence type="ECO:0000313" key="8">
    <source>
        <dbReference type="Proteomes" id="UP000770661"/>
    </source>
</evidence>
<comment type="caution">
    <text evidence="7">The sequence shown here is derived from an EMBL/GenBank/DDBJ whole genome shotgun (WGS) entry which is preliminary data.</text>
</comment>
<protein>
    <recommendedName>
        <fullName evidence="5">Carboxylic ester hydrolase</fullName>
        <ecNumber evidence="5">3.1.1.-</ecNumber>
    </recommendedName>
</protein>
<dbReference type="PROSITE" id="PS00122">
    <property type="entry name" value="CARBOXYLESTERASE_B_1"/>
    <property type="match status" value="1"/>
</dbReference>
<evidence type="ECO:0000259" key="6">
    <source>
        <dbReference type="Pfam" id="PF00135"/>
    </source>
</evidence>
<keyword evidence="5" id="KW-0732">Signal</keyword>
<evidence type="ECO:0000256" key="5">
    <source>
        <dbReference type="RuleBase" id="RU361235"/>
    </source>
</evidence>
<accession>A0A8J4YDC3</accession>
<evidence type="ECO:0000313" key="7">
    <source>
        <dbReference type="EMBL" id="KAG0721626.1"/>
    </source>
</evidence>
<sequence length="496" mass="53535">MRHCLLVLLVGAAGVLGAGMPPLLPYTHARATTPSDDLPPVQINWGLTGVVTEEMWEDLSTGKVVMYYVSGEQGAEEGGAPAYTLIDAFSVTSFPAALSLSRGLNSIPPPPFIRFTLPTRAEEEEDDPPTKAKREASPLALPPTIVHNSLNGAEEPVTLIGKPMKTIKNRPIYAFQGIMYSEAMVGDLRFKPSIPKMPYWGNDTELDLTHLGFMCPQKSMIGGVPIGNEDCLSLNVYTPFLPADDLPGGELLPVMFFVHGGAFIGGDSSLYLPTKLLDHNVMLVVIHYRLGNLGFFSLDNDDAPGNAGLWDQITALRWVQDNIEDFGGDSDRVTIFGESAGSASVNYLMLLPEAAGEGLLVTAADEGSGLFHGVIGESGSALEHWSHDPDPVTSAEVVGAFNNCPTDNHTILYECMRDMDADDLSISMAHFVAWADGFQRCGACHPELCCYKPSVEKHPLQYLKDGNFTDVPLMIGTNKHEGSYVLTSEFWGGGLA</sequence>
<keyword evidence="4" id="KW-0325">Glycoprotein</keyword>
<dbReference type="InterPro" id="IPR002018">
    <property type="entry name" value="CarbesteraseB"/>
</dbReference>
<dbReference type="PANTHER" id="PTHR43142">
    <property type="entry name" value="CARBOXYLIC ESTER HYDROLASE"/>
    <property type="match status" value="1"/>
</dbReference>
<evidence type="ECO:0000256" key="3">
    <source>
        <dbReference type="ARBA" id="ARBA00022801"/>
    </source>
</evidence>
<dbReference type="EMBL" id="JACEEZ010010768">
    <property type="protein sequence ID" value="KAG0721626.1"/>
    <property type="molecule type" value="Genomic_DNA"/>
</dbReference>
<dbReference type="PANTHER" id="PTHR43142:SF1">
    <property type="entry name" value="CARBOXYLIC ESTER HYDROLASE"/>
    <property type="match status" value="1"/>
</dbReference>
<dbReference type="EC" id="3.1.1.-" evidence="5"/>
<dbReference type="Proteomes" id="UP000770661">
    <property type="component" value="Unassembled WGS sequence"/>
</dbReference>
<evidence type="ECO:0000256" key="1">
    <source>
        <dbReference type="ARBA" id="ARBA00005964"/>
    </source>
</evidence>
<dbReference type="Gene3D" id="3.40.50.1820">
    <property type="entry name" value="alpha/beta hydrolase"/>
    <property type="match status" value="1"/>
</dbReference>
<feature type="chain" id="PRO_5035337383" description="Carboxylic ester hydrolase" evidence="5">
    <location>
        <begin position="18"/>
        <end position="496"/>
    </location>
</feature>
<keyword evidence="3 5" id="KW-0378">Hydrolase</keyword>
<comment type="similarity">
    <text evidence="1 5">Belongs to the type-B carboxylesterase/lipase family.</text>
</comment>
<dbReference type="SUPFAM" id="SSF53474">
    <property type="entry name" value="alpha/beta-Hydrolases"/>
    <property type="match status" value="1"/>
</dbReference>
<feature type="signal peptide" evidence="5">
    <location>
        <begin position="1"/>
        <end position="17"/>
    </location>
</feature>
<keyword evidence="8" id="KW-1185">Reference proteome</keyword>
<dbReference type="InterPro" id="IPR029058">
    <property type="entry name" value="AB_hydrolase_fold"/>
</dbReference>
<evidence type="ECO:0000256" key="2">
    <source>
        <dbReference type="ARBA" id="ARBA00022487"/>
    </source>
</evidence>
<feature type="domain" description="Carboxylesterase type B" evidence="6">
    <location>
        <begin position="159"/>
        <end position="488"/>
    </location>
</feature>
<gene>
    <name evidence="7" type="primary">Ces4a</name>
    <name evidence="7" type="ORF">GWK47_046098</name>
</gene>
<name>A0A8J4YDC3_CHIOP</name>
<evidence type="ECO:0000256" key="4">
    <source>
        <dbReference type="ARBA" id="ARBA00023180"/>
    </source>
</evidence>
<keyword evidence="2" id="KW-0719">Serine esterase</keyword>